<feature type="domain" description="DUF6879" evidence="1">
    <location>
        <begin position="7"/>
        <end position="171"/>
    </location>
</feature>
<dbReference type="Proteomes" id="UP000076512">
    <property type="component" value="Unassembled WGS sequence"/>
</dbReference>
<organism evidence="2 3">
    <name type="scientific">Nocardia terpenica</name>
    <dbReference type="NCBI Taxonomy" id="455432"/>
    <lineage>
        <taxon>Bacteria</taxon>
        <taxon>Bacillati</taxon>
        <taxon>Actinomycetota</taxon>
        <taxon>Actinomycetes</taxon>
        <taxon>Mycobacteriales</taxon>
        <taxon>Nocardiaceae</taxon>
        <taxon>Nocardia</taxon>
    </lineage>
</organism>
<name>A0A164HJ39_9NOCA</name>
<proteinExistence type="predicted"/>
<dbReference type="EMBL" id="LWGR01000021">
    <property type="protein sequence ID" value="KZM68560.1"/>
    <property type="molecule type" value="Genomic_DNA"/>
</dbReference>
<evidence type="ECO:0000313" key="2">
    <source>
        <dbReference type="EMBL" id="KZM68560.1"/>
    </source>
</evidence>
<dbReference type="STRING" id="455432.AWN90_11935"/>
<dbReference type="AlphaFoldDB" id="A0A164HJ39"/>
<evidence type="ECO:0000313" key="3">
    <source>
        <dbReference type="Proteomes" id="UP000076512"/>
    </source>
</evidence>
<gene>
    <name evidence="2" type="ORF">AWN90_11935</name>
</gene>
<dbReference type="OrthoDB" id="3821358at2"/>
<reference evidence="2 3" key="1">
    <citation type="submission" date="2016-04" db="EMBL/GenBank/DDBJ databases">
        <authorList>
            <person name="Evans L.H."/>
            <person name="Alamgir A."/>
            <person name="Owens N."/>
            <person name="Weber N.D."/>
            <person name="Virtaneva K."/>
            <person name="Barbian K."/>
            <person name="Babar A."/>
            <person name="Rosenke K."/>
        </authorList>
    </citation>
    <scope>NUCLEOTIDE SEQUENCE [LARGE SCALE GENOMIC DNA]</scope>
    <source>
        <strain evidence="2 3">IFM 0406</strain>
    </source>
</reference>
<dbReference type="RefSeq" id="WP_067580272.1">
    <property type="nucleotide sequence ID" value="NZ_JABMCZ010000002.1"/>
</dbReference>
<sequence length="172" mass="19948">MLLVQGEAFDDLFREAQREAFHLEVRDDYYPPDYPPLARFLADEPDDYEWFQPWLNRVRETVARGVAVNRARVVTVPHNDYTRYAKHVARLNVEAGEDVRYLPRHLIDSGELTADDWWIFDDSIVAFTVFAPGENGRWLGGAVTTDSGIVEYIRTVKERVWPLATPLSEYSE</sequence>
<dbReference type="Pfam" id="PF21806">
    <property type="entry name" value="DUF6879"/>
    <property type="match status" value="1"/>
</dbReference>
<keyword evidence="3" id="KW-1185">Reference proteome</keyword>
<protein>
    <recommendedName>
        <fullName evidence="1">DUF6879 domain-containing protein</fullName>
    </recommendedName>
</protein>
<comment type="caution">
    <text evidence="2">The sequence shown here is derived from an EMBL/GenBank/DDBJ whole genome shotgun (WGS) entry which is preliminary data.</text>
</comment>
<accession>A0A164HJ39</accession>
<evidence type="ECO:0000259" key="1">
    <source>
        <dbReference type="Pfam" id="PF21806"/>
    </source>
</evidence>
<dbReference type="InterPro" id="IPR049244">
    <property type="entry name" value="DUF6879"/>
</dbReference>